<sequence>MEGEAMIRKLCAVIFVVAFSAHAFCVRSPSSLWNEIHHSPLIVLARIEAVSGPRESAVARLTVKQVWRGAAPGMIEVTASFLEDCCDSAPPELRAGRDAVLFLTGPADHLEAYERSSVRYVSSDEAAEATRELVLLALRLQNNDAAPPLSWTIAALKNAATRPDGVATLAPAKRKAEQLRQTYDSNGLSPEMHRMLAEAFIEAPVTDSALIDAMVLLRVNSDERLSAAFADALETVLVSEPTPQWSFEALEEFQKRFPSERFKPHLTPIDSWDATKAQLRLKAKLISAKDDQWSFPDAESP</sequence>
<proteinExistence type="predicted"/>
<accession>A0A2W5V8V0</accession>
<dbReference type="AlphaFoldDB" id="A0A2W5V8V0"/>
<evidence type="ECO:0000313" key="2">
    <source>
        <dbReference type="Proteomes" id="UP000249061"/>
    </source>
</evidence>
<gene>
    <name evidence="1" type="ORF">DI536_15485</name>
</gene>
<comment type="caution">
    <text evidence="1">The sequence shown here is derived from an EMBL/GenBank/DDBJ whole genome shotgun (WGS) entry which is preliminary data.</text>
</comment>
<dbReference type="EMBL" id="QFQP01000012">
    <property type="protein sequence ID" value="PZR12304.1"/>
    <property type="molecule type" value="Genomic_DNA"/>
</dbReference>
<name>A0A2W5V8V0_9BACT</name>
<protein>
    <submittedName>
        <fullName evidence="1">Uncharacterized protein</fullName>
    </submittedName>
</protein>
<reference evidence="1 2" key="1">
    <citation type="submission" date="2017-08" db="EMBL/GenBank/DDBJ databases">
        <title>Infants hospitalized years apart are colonized by the same room-sourced microbial strains.</title>
        <authorList>
            <person name="Brooks B."/>
            <person name="Olm M.R."/>
            <person name="Firek B.A."/>
            <person name="Baker R."/>
            <person name="Thomas B.C."/>
            <person name="Morowitz M.J."/>
            <person name="Banfield J.F."/>
        </authorList>
    </citation>
    <scope>NUCLEOTIDE SEQUENCE [LARGE SCALE GENOMIC DNA]</scope>
    <source>
        <strain evidence="1">S2_003_000_R2_14</strain>
    </source>
</reference>
<evidence type="ECO:0000313" key="1">
    <source>
        <dbReference type="EMBL" id="PZR12304.1"/>
    </source>
</evidence>
<organism evidence="1 2">
    <name type="scientific">Archangium gephyra</name>
    <dbReference type="NCBI Taxonomy" id="48"/>
    <lineage>
        <taxon>Bacteria</taxon>
        <taxon>Pseudomonadati</taxon>
        <taxon>Myxococcota</taxon>
        <taxon>Myxococcia</taxon>
        <taxon>Myxococcales</taxon>
        <taxon>Cystobacterineae</taxon>
        <taxon>Archangiaceae</taxon>
        <taxon>Archangium</taxon>
    </lineage>
</organism>
<dbReference type="Proteomes" id="UP000249061">
    <property type="component" value="Unassembled WGS sequence"/>
</dbReference>